<dbReference type="Proteomes" id="UP000823823">
    <property type="component" value="Unassembled WGS sequence"/>
</dbReference>
<evidence type="ECO:0000313" key="9">
    <source>
        <dbReference type="EMBL" id="HJB09476.1"/>
    </source>
</evidence>
<evidence type="ECO:0000256" key="1">
    <source>
        <dbReference type="ARBA" id="ARBA00022553"/>
    </source>
</evidence>
<dbReference type="EMBL" id="DWZH01000022">
    <property type="protein sequence ID" value="HJB09476.1"/>
    <property type="molecule type" value="Genomic_DNA"/>
</dbReference>
<reference evidence="9" key="2">
    <citation type="submission" date="2021-04" db="EMBL/GenBank/DDBJ databases">
        <authorList>
            <person name="Gilroy R."/>
        </authorList>
    </citation>
    <scope>NUCLEOTIDE SEQUENCE</scope>
    <source>
        <strain evidence="9">ChiHjej13B12-24818</strain>
    </source>
</reference>
<evidence type="ECO:0000259" key="7">
    <source>
        <dbReference type="PROSITE" id="PS50043"/>
    </source>
</evidence>
<dbReference type="GO" id="GO:0003677">
    <property type="term" value="F:DNA binding"/>
    <property type="evidence" value="ECO:0007669"/>
    <property type="project" value="UniProtKB-KW"/>
</dbReference>
<feature type="domain" description="HTH luxR-type" evidence="7">
    <location>
        <begin position="184"/>
        <end position="249"/>
    </location>
</feature>
<dbReference type="InterPro" id="IPR058245">
    <property type="entry name" value="NreC/VraR/RcsB-like_REC"/>
</dbReference>
<feature type="compositionally biased region" description="Gly residues" evidence="6">
    <location>
        <begin position="167"/>
        <end position="183"/>
    </location>
</feature>
<keyword evidence="1 5" id="KW-0597">Phosphoprotein</keyword>
<gene>
    <name evidence="9" type="ORF">H9786_02920</name>
</gene>
<evidence type="ECO:0000256" key="4">
    <source>
        <dbReference type="ARBA" id="ARBA00023163"/>
    </source>
</evidence>
<accession>A0A9D2LBJ0</accession>
<dbReference type="SUPFAM" id="SSF52172">
    <property type="entry name" value="CheY-like"/>
    <property type="match status" value="1"/>
</dbReference>
<dbReference type="Gene3D" id="3.40.50.2300">
    <property type="match status" value="1"/>
</dbReference>
<dbReference type="Pfam" id="PF00072">
    <property type="entry name" value="Response_reg"/>
    <property type="match status" value="1"/>
</dbReference>
<feature type="modified residue" description="4-aspartylphosphate" evidence="5">
    <location>
        <position position="57"/>
    </location>
</feature>
<dbReference type="InterPro" id="IPR011006">
    <property type="entry name" value="CheY-like_superfamily"/>
</dbReference>
<evidence type="ECO:0000256" key="2">
    <source>
        <dbReference type="ARBA" id="ARBA00023015"/>
    </source>
</evidence>
<keyword evidence="4" id="KW-0804">Transcription</keyword>
<evidence type="ECO:0000256" key="5">
    <source>
        <dbReference type="PROSITE-ProRule" id="PRU00169"/>
    </source>
</evidence>
<evidence type="ECO:0000256" key="6">
    <source>
        <dbReference type="SAM" id="MobiDB-lite"/>
    </source>
</evidence>
<dbReference type="GO" id="GO:0006355">
    <property type="term" value="P:regulation of DNA-templated transcription"/>
    <property type="evidence" value="ECO:0007669"/>
    <property type="project" value="InterPro"/>
</dbReference>
<dbReference type="PANTHER" id="PTHR43214:SF24">
    <property type="entry name" value="TRANSCRIPTIONAL REGULATORY PROTEIN NARL-RELATED"/>
    <property type="match status" value="1"/>
</dbReference>
<dbReference type="SMART" id="SM00448">
    <property type="entry name" value="REC"/>
    <property type="match status" value="1"/>
</dbReference>
<dbReference type="GO" id="GO:0000160">
    <property type="term" value="P:phosphorelay signal transduction system"/>
    <property type="evidence" value="ECO:0007669"/>
    <property type="project" value="InterPro"/>
</dbReference>
<dbReference type="AlphaFoldDB" id="A0A9D2LBJ0"/>
<dbReference type="CDD" id="cd06170">
    <property type="entry name" value="LuxR_C_like"/>
    <property type="match status" value="1"/>
</dbReference>
<dbReference type="SMART" id="SM00421">
    <property type="entry name" value="HTH_LUXR"/>
    <property type="match status" value="1"/>
</dbReference>
<organism evidence="9 10">
    <name type="scientific">Candidatus Brachybacterium merdavium</name>
    <dbReference type="NCBI Taxonomy" id="2838513"/>
    <lineage>
        <taxon>Bacteria</taxon>
        <taxon>Bacillati</taxon>
        <taxon>Actinomycetota</taxon>
        <taxon>Actinomycetes</taxon>
        <taxon>Micrococcales</taxon>
        <taxon>Dermabacteraceae</taxon>
        <taxon>Brachybacterium</taxon>
    </lineage>
</organism>
<dbReference type="PROSITE" id="PS50110">
    <property type="entry name" value="RESPONSE_REGULATORY"/>
    <property type="match status" value="1"/>
</dbReference>
<dbReference type="PANTHER" id="PTHR43214">
    <property type="entry name" value="TWO-COMPONENT RESPONSE REGULATOR"/>
    <property type="match status" value="1"/>
</dbReference>
<dbReference type="InterPro" id="IPR001789">
    <property type="entry name" value="Sig_transdc_resp-reg_receiver"/>
</dbReference>
<sequence length="250" mass="25703">MSDPIRVLVADDHPAVLSGLVTLLDSAPDITVVAQAVDGTSALRAAQQHRPDVVLTDVRMPGATGIDITPRLRGTGASVLVISGFDLDEYVLGALAAGADGYLVKSEDPARILAAVRDVHRGDAVLSPAATRAVVSALHEAEAPGSSPARTSGRAPGEADPASGPRGNSGSGPGSGSASGPGSGPAMIPAFTRREEEVLAFLAQGLSNQQIASKMFVEISTVKSHISHVLNKLGLDSRVQAALWWQQNRD</sequence>
<dbReference type="InterPro" id="IPR016032">
    <property type="entry name" value="Sig_transdc_resp-reg_C-effctor"/>
</dbReference>
<dbReference type="CDD" id="cd17535">
    <property type="entry name" value="REC_NarL-like"/>
    <property type="match status" value="1"/>
</dbReference>
<reference evidence="9" key="1">
    <citation type="journal article" date="2021" name="PeerJ">
        <title>Extensive microbial diversity within the chicken gut microbiome revealed by metagenomics and culture.</title>
        <authorList>
            <person name="Gilroy R."/>
            <person name="Ravi A."/>
            <person name="Getino M."/>
            <person name="Pursley I."/>
            <person name="Horton D.L."/>
            <person name="Alikhan N.F."/>
            <person name="Baker D."/>
            <person name="Gharbi K."/>
            <person name="Hall N."/>
            <person name="Watson M."/>
            <person name="Adriaenssens E.M."/>
            <person name="Foster-Nyarko E."/>
            <person name="Jarju S."/>
            <person name="Secka A."/>
            <person name="Antonio M."/>
            <person name="Oren A."/>
            <person name="Chaudhuri R.R."/>
            <person name="La Ragione R."/>
            <person name="Hildebrand F."/>
            <person name="Pallen M.J."/>
        </authorList>
    </citation>
    <scope>NUCLEOTIDE SEQUENCE</scope>
    <source>
        <strain evidence="9">ChiHjej13B12-24818</strain>
    </source>
</reference>
<proteinExistence type="predicted"/>
<dbReference type="PROSITE" id="PS50043">
    <property type="entry name" value="HTH_LUXR_2"/>
    <property type="match status" value="1"/>
</dbReference>
<dbReference type="SUPFAM" id="SSF46894">
    <property type="entry name" value="C-terminal effector domain of the bipartite response regulators"/>
    <property type="match status" value="1"/>
</dbReference>
<comment type="caution">
    <text evidence="9">The sequence shown here is derived from an EMBL/GenBank/DDBJ whole genome shotgun (WGS) entry which is preliminary data.</text>
</comment>
<dbReference type="InterPro" id="IPR000792">
    <property type="entry name" value="Tscrpt_reg_LuxR_C"/>
</dbReference>
<dbReference type="InterPro" id="IPR039420">
    <property type="entry name" value="WalR-like"/>
</dbReference>
<keyword evidence="2" id="KW-0805">Transcription regulation</keyword>
<dbReference type="Pfam" id="PF00196">
    <property type="entry name" value="GerE"/>
    <property type="match status" value="1"/>
</dbReference>
<protein>
    <submittedName>
        <fullName evidence="9">Response regulator transcription factor</fullName>
    </submittedName>
</protein>
<name>A0A9D2LBJ0_9MICO</name>
<dbReference type="PRINTS" id="PR00038">
    <property type="entry name" value="HTHLUXR"/>
</dbReference>
<feature type="domain" description="Response regulatory" evidence="8">
    <location>
        <begin position="6"/>
        <end position="120"/>
    </location>
</feature>
<keyword evidence="3" id="KW-0238">DNA-binding</keyword>
<evidence type="ECO:0000259" key="8">
    <source>
        <dbReference type="PROSITE" id="PS50110"/>
    </source>
</evidence>
<feature type="region of interest" description="Disordered" evidence="6">
    <location>
        <begin position="137"/>
        <end position="188"/>
    </location>
</feature>
<dbReference type="PROSITE" id="PS00622">
    <property type="entry name" value="HTH_LUXR_1"/>
    <property type="match status" value="1"/>
</dbReference>
<evidence type="ECO:0000313" key="10">
    <source>
        <dbReference type="Proteomes" id="UP000823823"/>
    </source>
</evidence>
<evidence type="ECO:0000256" key="3">
    <source>
        <dbReference type="ARBA" id="ARBA00023125"/>
    </source>
</evidence>